<evidence type="ECO:0000256" key="3">
    <source>
        <dbReference type="ARBA" id="ARBA00022723"/>
    </source>
</evidence>
<evidence type="ECO:0000256" key="4">
    <source>
        <dbReference type="ARBA" id="ARBA00022801"/>
    </source>
</evidence>
<dbReference type="EMBL" id="CAXIEN010000218">
    <property type="protein sequence ID" value="CAL1287450.1"/>
    <property type="molecule type" value="Genomic_DNA"/>
</dbReference>
<dbReference type="InterPro" id="IPR015797">
    <property type="entry name" value="NUDIX_hydrolase-like_dom_sf"/>
</dbReference>
<evidence type="ECO:0000256" key="6">
    <source>
        <dbReference type="ARBA" id="ARBA00023211"/>
    </source>
</evidence>
<dbReference type="Pfam" id="PF00293">
    <property type="entry name" value="NUDIX"/>
    <property type="match status" value="1"/>
</dbReference>
<dbReference type="InterPro" id="IPR000086">
    <property type="entry name" value="NUDIX_hydrolase_dom"/>
</dbReference>
<evidence type="ECO:0000256" key="2">
    <source>
        <dbReference type="ARBA" id="ARBA00001946"/>
    </source>
</evidence>
<dbReference type="PROSITE" id="PS51462">
    <property type="entry name" value="NUDIX"/>
    <property type="match status" value="1"/>
</dbReference>
<dbReference type="AlphaFoldDB" id="A0AAV2AUW0"/>
<evidence type="ECO:0000313" key="9">
    <source>
        <dbReference type="Proteomes" id="UP001497382"/>
    </source>
</evidence>
<keyword evidence="3" id="KW-0479">Metal-binding</keyword>
<dbReference type="PANTHER" id="PTHR12992">
    <property type="entry name" value="NUDIX HYDROLASE"/>
    <property type="match status" value="1"/>
</dbReference>
<evidence type="ECO:0000259" key="7">
    <source>
        <dbReference type="PROSITE" id="PS51462"/>
    </source>
</evidence>
<dbReference type="CDD" id="cd03426">
    <property type="entry name" value="NUDIX_CoAse_Nudt7"/>
    <property type="match status" value="1"/>
</dbReference>
<evidence type="ECO:0000256" key="5">
    <source>
        <dbReference type="ARBA" id="ARBA00022842"/>
    </source>
</evidence>
<accession>A0AAV2AUW0</accession>
<keyword evidence="6" id="KW-0464">Manganese</keyword>
<keyword evidence="4" id="KW-0378">Hydrolase</keyword>
<sequence length="358" mass="40298">MAKFIAQAVVLGAQVISRAFARALRQEYAATQAAAQRGGGNGNSRAQAETNIKTGITLDEAKNILNVQDLDPELITKNFEHLFSANDKSKGGSLYLQSKGILSSWSTRACEHTLHKRRFFSVLASRDVFSGTSKEQFIKCMEKLKINFVTNKKAREASVLIPLCRINGNPSVLLTMRSVKMGRNKGDASFPGGMREISDKNSIEVALRETQEEIGLLSNIEIWTTMPTFPSRTGSITITPVVAFIGDTRVEDCIINKDEVEYVFAVSLESLCDPNNIFYTRYKRGYAMPVYIVGEYRIWGLTAMILHYLLKCLLPNDYKNTLQIGIFPKVFRAKERLDEELRLQNQDKEKKKYPDEST</sequence>
<comment type="cofactor">
    <cofactor evidence="2">
        <name>Mg(2+)</name>
        <dbReference type="ChEBI" id="CHEBI:18420"/>
    </cofactor>
</comment>
<evidence type="ECO:0000256" key="1">
    <source>
        <dbReference type="ARBA" id="ARBA00001936"/>
    </source>
</evidence>
<comment type="caution">
    <text evidence="8">The sequence shown here is derived from an EMBL/GenBank/DDBJ whole genome shotgun (WGS) entry which is preliminary data.</text>
</comment>
<dbReference type="GO" id="GO:0010945">
    <property type="term" value="F:coenzyme A diphosphatase activity"/>
    <property type="evidence" value="ECO:0007669"/>
    <property type="project" value="InterPro"/>
</dbReference>
<dbReference type="Gene3D" id="3.90.79.10">
    <property type="entry name" value="Nucleoside Triphosphate Pyrophosphohydrolase"/>
    <property type="match status" value="1"/>
</dbReference>
<keyword evidence="9" id="KW-1185">Reference proteome</keyword>
<evidence type="ECO:0000313" key="8">
    <source>
        <dbReference type="EMBL" id="CAL1287450.1"/>
    </source>
</evidence>
<dbReference type="InterPro" id="IPR045121">
    <property type="entry name" value="CoAse"/>
</dbReference>
<dbReference type="Gene3D" id="1.10.287.110">
    <property type="entry name" value="DnaJ domain"/>
    <property type="match status" value="1"/>
</dbReference>
<keyword evidence="5" id="KW-0460">Magnesium</keyword>
<dbReference type="Pfam" id="PF03656">
    <property type="entry name" value="Pam16"/>
    <property type="match status" value="1"/>
</dbReference>
<dbReference type="Proteomes" id="UP001497382">
    <property type="component" value="Unassembled WGS sequence"/>
</dbReference>
<gene>
    <name evidence="8" type="ORF">LARSCL_LOCUS14834</name>
</gene>
<reference evidence="8 9" key="1">
    <citation type="submission" date="2024-04" db="EMBL/GenBank/DDBJ databases">
        <authorList>
            <person name="Rising A."/>
            <person name="Reimegard J."/>
            <person name="Sonavane S."/>
            <person name="Akerstrom W."/>
            <person name="Nylinder S."/>
            <person name="Hedman E."/>
            <person name="Kallberg Y."/>
        </authorList>
    </citation>
    <scope>NUCLEOTIDE SEQUENCE [LARGE SCALE GENOMIC DNA]</scope>
</reference>
<comment type="cofactor">
    <cofactor evidence="1">
        <name>Mn(2+)</name>
        <dbReference type="ChEBI" id="CHEBI:29035"/>
    </cofactor>
</comment>
<protein>
    <recommendedName>
        <fullName evidence="7">Nudix hydrolase domain-containing protein</fullName>
    </recommendedName>
</protein>
<dbReference type="GO" id="GO:0046872">
    <property type="term" value="F:metal ion binding"/>
    <property type="evidence" value="ECO:0007669"/>
    <property type="project" value="UniProtKB-KW"/>
</dbReference>
<organism evidence="8 9">
    <name type="scientific">Larinioides sclopetarius</name>
    <dbReference type="NCBI Taxonomy" id="280406"/>
    <lineage>
        <taxon>Eukaryota</taxon>
        <taxon>Metazoa</taxon>
        <taxon>Ecdysozoa</taxon>
        <taxon>Arthropoda</taxon>
        <taxon>Chelicerata</taxon>
        <taxon>Arachnida</taxon>
        <taxon>Araneae</taxon>
        <taxon>Araneomorphae</taxon>
        <taxon>Entelegynae</taxon>
        <taxon>Araneoidea</taxon>
        <taxon>Araneidae</taxon>
        <taxon>Larinioides</taxon>
    </lineage>
</organism>
<proteinExistence type="predicted"/>
<dbReference type="InterPro" id="IPR036869">
    <property type="entry name" value="J_dom_sf"/>
</dbReference>
<dbReference type="SUPFAM" id="SSF55811">
    <property type="entry name" value="Nudix"/>
    <property type="match status" value="1"/>
</dbReference>
<name>A0AAV2AUW0_9ARAC</name>
<feature type="domain" description="Nudix hydrolase" evidence="7">
    <location>
        <begin position="154"/>
        <end position="292"/>
    </location>
</feature>
<dbReference type="PANTHER" id="PTHR12992:SF11">
    <property type="entry name" value="MITOCHONDRIAL COENZYME A DIPHOSPHATASE NUDT8"/>
    <property type="match status" value="1"/>
</dbReference>